<dbReference type="InterPro" id="IPR011009">
    <property type="entry name" value="Kinase-like_dom_sf"/>
</dbReference>
<accession>A0ABV2VUR2</accession>
<keyword evidence="4" id="KW-1185">Reference proteome</keyword>
<reference evidence="3 4" key="1">
    <citation type="submission" date="2024-06" db="EMBL/GenBank/DDBJ databases">
        <title>The Natural Products Discovery Center: Release of the First 8490 Sequenced Strains for Exploring Actinobacteria Biosynthetic Diversity.</title>
        <authorList>
            <person name="Kalkreuter E."/>
            <person name="Kautsar S.A."/>
            <person name="Yang D."/>
            <person name="Bader C.D."/>
            <person name="Teijaro C.N."/>
            <person name="Fluegel L."/>
            <person name="Davis C.M."/>
            <person name="Simpson J.R."/>
            <person name="Lauterbach L."/>
            <person name="Steele A.D."/>
            <person name="Gui C."/>
            <person name="Meng S."/>
            <person name="Li G."/>
            <person name="Viehrig K."/>
            <person name="Ye F."/>
            <person name="Su P."/>
            <person name="Kiefer A.F."/>
            <person name="Nichols A."/>
            <person name="Cepeda A.J."/>
            <person name="Yan W."/>
            <person name="Fan B."/>
            <person name="Jiang Y."/>
            <person name="Adhikari A."/>
            <person name="Zheng C.-J."/>
            <person name="Schuster L."/>
            <person name="Cowan T.M."/>
            <person name="Smanski M.J."/>
            <person name="Chevrette M.G."/>
            <person name="De Carvalho L.P.S."/>
            <person name="Shen B."/>
        </authorList>
    </citation>
    <scope>NUCLEOTIDE SEQUENCE [LARGE SCALE GENOMIC DNA]</scope>
    <source>
        <strain evidence="3 4">NPDC006286</strain>
    </source>
</reference>
<evidence type="ECO:0000256" key="1">
    <source>
        <dbReference type="SAM" id="MobiDB-lite"/>
    </source>
</evidence>
<feature type="domain" description="Aminoglycoside phosphotransferase" evidence="2">
    <location>
        <begin position="68"/>
        <end position="141"/>
    </location>
</feature>
<dbReference type="SUPFAM" id="SSF56112">
    <property type="entry name" value="Protein kinase-like (PK-like)"/>
    <property type="match status" value="1"/>
</dbReference>
<organism evidence="3 4">
    <name type="scientific">Micromonospora fulviviridis</name>
    <dbReference type="NCBI Taxonomy" id="47860"/>
    <lineage>
        <taxon>Bacteria</taxon>
        <taxon>Bacillati</taxon>
        <taxon>Actinomycetota</taxon>
        <taxon>Actinomycetes</taxon>
        <taxon>Micromonosporales</taxon>
        <taxon>Micromonosporaceae</taxon>
        <taxon>Micromonospora</taxon>
    </lineage>
</organism>
<evidence type="ECO:0000313" key="3">
    <source>
        <dbReference type="EMBL" id="MEU0156533.1"/>
    </source>
</evidence>
<protein>
    <submittedName>
        <fullName evidence="3">Phosphotransferase</fullName>
    </submittedName>
</protein>
<dbReference type="EMBL" id="JBEXRX010000197">
    <property type="protein sequence ID" value="MEU0156533.1"/>
    <property type="molecule type" value="Genomic_DNA"/>
</dbReference>
<comment type="caution">
    <text evidence="3">The sequence shown here is derived from an EMBL/GenBank/DDBJ whole genome shotgun (WGS) entry which is preliminary data.</text>
</comment>
<dbReference type="Proteomes" id="UP001550348">
    <property type="component" value="Unassembled WGS sequence"/>
</dbReference>
<evidence type="ECO:0000313" key="4">
    <source>
        <dbReference type="Proteomes" id="UP001550348"/>
    </source>
</evidence>
<gene>
    <name evidence="3" type="ORF">ABZ071_32570</name>
</gene>
<feature type="region of interest" description="Disordered" evidence="1">
    <location>
        <begin position="1"/>
        <end position="24"/>
    </location>
</feature>
<name>A0ABV2VUR2_9ACTN</name>
<dbReference type="Pfam" id="PF01636">
    <property type="entry name" value="APH"/>
    <property type="match status" value="1"/>
</dbReference>
<sequence>MTQEPHPPHPGRGADAREGRCLTTPPSYETGRRQCVKHWCAAGGTGSRVGWPDGHLLSDGRLWRVRDRLGDNGGQEVLRLHPAAIRATNGRKVVGHCDVSPWNIARHGLPVALIDWEFAGPVDPLVELAQACWLNAKLQDDIFAEIEGLPPLTERARQLRAMVDAYGLSASHRRGFLDQMVE</sequence>
<dbReference type="Gene3D" id="3.90.1200.10">
    <property type="match status" value="1"/>
</dbReference>
<dbReference type="RefSeq" id="WP_355668038.1">
    <property type="nucleotide sequence ID" value="NZ_JBEXRX010000197.1"/>
</dbReference>
<proteinExistence type="predicted"/>
<dbReference type="InterPro" id="IPR002575">
    <property type="entry name" value="Aminoglycoside_PTrfase"/>
</dbReference>
<evidence type="ECO:0000259" key="2">
    <source>
        <dbReference type="Pfam" id="PF01636"/>
    </source>
</evidence>